<comment type="caution">
    <text evidence="4">The sequence shown here is derived from an EMBL/GenBank/DDBJ whole genome shotgun (WGS) entry which is preliminary data.</text>
</comment>
<proteinExistence type="inferred from homology"/>
<feature type="domain" description="Isochorismatase-like" evidence="3">
    <location>
        <begin position="21"/>
        <end position="187"/>
    </location>
</feature>
<dbReference type="PANTHER" id="PTHR43540">
    <property type="entry name" value="PEROXYUREIDOACRYLATE/UREIDOACRYLATE AMIDOHYDROLASE-RELATED"/>
    <property type="match status" value="1"/>
</dbReference>
<evidence type="ECO:0000313" key="4">
    <source>
        <dbReference type="EMBL" id="KAJ4392094.1"/>
    </source>
</evidence>
<comment type="similarity">
    <text evidence="1">Belongs to the isochorismatase family.</text>
</comment>
<reference evidence="4" key="1">
    <citation type="submission" date="2022-10" db="EMBL/GenBank/DDBJ databases">
        <title>Tapping the CABI collections for fungal endophytes: first genome assemblies for Collariella, Neodidymelliopsis, Ascochyta clinopodiicola, Didymella pomorum, Didymosphaeria variabile, Neocosmospora piperis and Neocucurbitaria cava.</title>
        <authorList>
            <person name="Hill R."/>
        </authorList>
    </citation>
    <scope>NUCLEOTIDE SEQUENCE</scope>
    <source>
        <strain evidence="4">IMI 355082</strain>
    </source>
</reference>
<sequence length="191" mass="20344">MTKSFRELVGAQPPTASTQDSVLVIIDAQNEYAEGMLKTANVESTRKAIAQLLDKYRAASAPLVHIVHKTPDGAPLFTPGTSLAKEFSELEPKSGEKVIVKEHPGSFSGTDLETYLKGTQKQKLVLTGYMAHVCVATTAGQAAERGYDVLIAEDAVGDRDIPGVKAEDLKKTVLAQLADFAATVINSSSIN</sequence>
<keyword evidence="2" id="KW-0378">Hydrolase</keyword>
<evidence type="ECO:0000256" key="1">
    <source>
        <dbReference type="ARBA" id="ARBA00006336"/>
    </source>
</evidence>
<evidence type="ECO:0000259" key="3">
    <source>
        <dbReference type="Pfam" id="PF00857"/>
    </source>
</evidence>
<dbReference type="Pfam" id="PF00857">
    <property type="entry name" value="Isochorismatase"/>
    <property type="match status" value="1"/>
</dbReference>
<gene>
    <name evidence="4" type="primary">ISC1_2</name>
    <name evidence="4" type="ORF">N0V93_005716</name>
</gene>
<dbReference type="OrthoDB" id="245563at2759"/>
<evidence type="ECO:0000313" key="5">
    <source>
        <dbReference type="Proteomes" id="UP001140453"/>
    </source>
</evidence>
<accession>A0A9W8YTU0</accession>
<name>A0A9W8YTU0_9PEZI</name>
<dbReference type="InterPro" id="IPR050272">
    <property type="entry name" value="Isochorismatase-like_hydrls"/>
</dbReference>
<dbReference type="GO" id="GO:0016787">
    <property type="term" value="F:hydrolase activity"/>
    <property type="evidence" value="ECO:0007669"/>
    <property type="project" value="UniProtKB-KW"/>
</dbReference>
<dbReference type="Proteomes" id="UP001140453">
    <property type="component" value="Unassembled WGS sequence"/>
</dbReference>
<dbReference type="EMBL" id="JAPEVB010000003">
    <property type="protein sequence ID" value="KAJ4392094.1"/>
    <property type="molecule type" value="Genomic_DNA"/>
</dbReference>
<dbReference type="Gene3D" id="3.40.50.850">
    <property type="entry name" value="Isochorismatase-like"/>
    <property type="match status" value="1"/>
</dbReference>
<evidence type="ECO:0000256" key="2">
    <source>
        <dbReference type="ARBA" id="ARBA00022801"/>
    </source>
</evidence>
<keyword evidence="5" id="KW-1185">Reference proteome</keyword>
<dbReference type="PANTHER" id="PTHR43540:SF15">
    <property type="entry name" value="BLR5631 PROTEIN"/>
    <property type="match status" value="1"/>
</dbReference>
<dbReference type="SUPFAM" id="SSF52499">
    <property type="entry name" value="Isochorismatase-like hydrolases"/>
    <property type="match status" value="1"/>
</dbReference>
<dbReference type="InterPro" id="IPR036380">
    <property type="entry name" value="Isochorismatase-like_sf"/>
</dbReference>
<protein>
    <submittedName>
        <fullName evidence="4">Phospholipase C type enzyme</fullName>
    </submittedName>
</protein>
<organism evidence="4 5">
    <name type="scientific">Gnomoniopsis smithogilvyi</name>
    <dbReference type="NCBI Taxonomy" id="1191159"/>
    <lineage>
        <taxon>Eukaryota</taxon>
        <taxon>Fungi</taxon>
        <taxon>Dikarya</taxon>
        <taxon>Ascomycota</taxon>
        <taxon>Pezizomycotina</taxon>
        <taxon>Sordariomycetes</taxon>
        <taxon>Sordariomycetidae</taxon>
        <taxon>Diaporthales</taxon>
        <taxon>Gnomoniaceae</taxon>
        <taxon>Gnomoniopsis</taxon>
    </lineage>
</organism>
<dbReference type="InterPro" id="IPR000868">
    <property type="entry name" value="Isochorismatase-like_dom"/>
</dbReference>
<dbReference type="AlphaFoldDB" id="A0A9W8YTU0"/>